<dbReference type="EMBL" id="JAXOJX010000098">
    <property type="protein sequence ID" value="MDZ5461125.1"/>
    <property type="molecule type" value="Genomic_DNA"/>
</dbReference>
<dbReference type="Proteomes" id="UP001293718">
    <property type="component" value="Unassembled WGS sequence"/>
</dbReference>
<accession>A0ABU5IQF1</accession>
<dbReference type="InterPro" id="IPR016036">
    <property type="entry name" value="Malonyl_transacylase_ACP-bd"/>
</dbReference>
<keyword evidence="2" id="KW-0808">Transferase</keyword>
<dbReference type="InterPro" id="IPR050858">
    <property type="entry name" value="Mal-CoA-ACP_Trans/PKS_FabD"/>
</dbReference>
<sequence>MSPLRYALVFSGQGMQHAGMLPWLERDDTVQAVEAALGADWRARLGDPAWAGCNAHAQVLLTGLALAAWHQLAPLLPPPAVVAGYSVGEMPAFCAAGVMDAPTALALARERAACMDAAAAAAGTGLLAVTGLAAEAQAALRARFDLDEAIRNGPDSVVLGGLRGALDEAQPAAESQGARCTRLNVALASHTRWMRPAAQAFGRVLEGVALQRPRVPLLSNALGRVRDAARAGEALSTQIAATVRWDECMDAVQAQRVDAVLEIGPGQALARLWLQRCADVPARSADEFRSAAAVAKWLLARAAG</sequence>
<dbReference type="RefSeq" id="WP_322468383.1">
    <property type="nucleotide sequence ID" value="NZ_JAXOJX010000098.1"/>
</dbReference>
<comment type="caution">
    <text evidence="2">The sequence shown here is derived from an EMBL/GenBank/DDBJ whole genome shotgun (WGS) entry which is preliminary data.</text>
</comment>
<keyword evidence="2" id="KW-0012">Acyltransferase</keyword>
<proteinExistence type="predicted"/>
<dbReference type="InterPro" id="IPR016035">
    <property type="entry name" value="Acyl_Trfase/lysoPLipase"/>
</dbReference>
<dbReference type="SUPFAM" id="SSF52151">
    <property type="entry name" value="FabD/lysophospholipase-like"/>
    <property type="match status" value="1"/>
</dbReference>
<reference evidence="2 3" key="1">
    <citation type="submission" date="2023-11" db="EMBL/GenBank/DDBJ databases">
        <title>Draft genome of Azohydromonas lata strain H1 (DSM1123), a polyhydroxyalkanoate producer.</title>
        <authorList>
            <person name="Traversa D."/>
            <person name="D'Addabbo P."/>
            <person name="Pazzani C."/>
            <person name="Manzari C."/>
            <person name="Chiara M."/>
            <person name="Scrascia M."/>
        </authorList>
    </citation>
    <scope>NUCLEOTIDE SEQUENCE [LARGE SCALE GENOMIC DNA]</scope>
    <source>
        <strain evidence="2 3">H1</strain>
    </source>
</reference>
<organism evidence="2 3">
    <name type="scientific">Azohydromonas lata</name>
    <dbReference type="NCBI Taxonomy" id="45677"/>
    <lineage>
        <taxon>Bacteria</taxon>
        <taxon>Pseudomonadati</taxon>
        <taxon>Pseudomonadota</taxon>
        <taxon>Betaproteobacteria</taxon>
        <taxon>Burkholderiales</taxon>
        <taxon>Sphaerotilaceae</taxon>
        <taxon>Azohydromonas</taxon>
    </lineage>
</organism>
<dbReference type="Gene3D" id="3.40.366.10">
    <property type="entry name" value="Malonyl-Coenzyme A Acyl Carrier Protein, domain 2"/>
    <property type="match status" value="1"/>
</dbReference>
<evidence type="ECO:0000259" key="1">
    <source>
        <dbReference type="SMART" id="SM00827"/>
    </source>
</evidence>
<dbReference type="GO" id="GO:0016746">
    <property type="term" value="F:acyltransferase activity"/>
    <property type="evidence" value="ECO:0007669"/>
    <property type="project" value="UniProtKB-KW"/>
</dbReference>
<dbReference type="InterPro" id="IPR014043">
    <property type="entry name" value="Acyl_transferase_dom"/>
</dbReference>
<gene>
    <name evidence="2" type="ORF">SM757_31590</name>
</gene>
<protein>
    <submittedName>
        <fullName evidence="2">Acyltransferase domain-containing protein</fullName>
    </submittedName>
</protein>
<evidence type="ECO:0000313" key="3">
    <source>
        <dbReference type="Proteomes" id="UP001293718"/>
    </source>
</evidence>
<name>A0ABU5IQF1_9BURK</name>
<dbReference type="Pfam" id="PF00698">
    <property type="entry name" value="Acyl_transf_1"/>
    <property type="match status" value="1"/>
</dbReference>
<dbReference type="SMART" id="SM00827">
    <property type="entry name" value="PKS_AT"/>
    <property type="match status" value="1"/>
</dbReference>
<dbReference type="SUPFAM" id="SSF55048">
    <property type="entry name" value="Probable ACP-binding domain of malonyl-CoA ACP transacylase"/>
    <property type="match status" value="1"/>
</dbReference>
<keyword evidence="3" id="KW-1185">Reference proteome</keyword>
<feature type="domain" description="Malonyl-CoA:ACP transacylase (MAT)" evidence="1">
    <location>
        <begin position="9"/>
        <end position="297"/>
    </location>
</feature>
<dbReference type="InterPro" id="IPR001227">
    <property type="entry name" value="Ac_transferase_dom_sf"/>
</dbReference>
<dbReference type="PANTHER" id="PTHR42681">
    <property type="entry name" value="MALONYL-COA-ACYL CARRIER PROTEIN TRANSACYLASE, MITOCHONDRIAL"/>
    <property type="match status" value="1"/>
</dbReference>
<evidence type="ECO:0000313" key="2">
    <source>
        <dbReference type="EMBL" id="MDZ5461125.1"/>
    </source>
</evidence>
<dbReference type="PANTHER" id="PTHR42681:SF6">
    <property type="entry name" value="BLL0263 PROTEIN"/>
    <property type="match status" value="1"/>
</dbReference>
<dbReference type="Gene3D" id="3.30.70.250">
    <property type="entry name" value="Malonyl-CoA ACP transacylase, ACP-binding"/>
    <property type="match status" value="1"/>
</dbReference>